<gene>
    <name evidence="1" type="ordered locus">Hqrw_5024</name>
</gene>
<dbReference type="OrthoDB" id="383704at2157"/>
<dbReference type="Proteomes" id="UP000007954">
    <property type="component" value="Plasmid PL100"/>
</dbReference>
<geneLocation type="plasmid" evidence="1 2">
    <name>PL100</name>
</geneLocation>
<organism evidence="1 2">
    <name type="scientific">Haloquadratum walsbyi (strain DSM 16854 / JCM 12705 / C23)</name>
    <dbReference type="NCBI Taxonomy" id="768065"/>
    <lineage>
        <taxon>Archaea</taxon>
        <taxon>Methanobacteriati</taxon>
        <taxon>Methanobacteriota</taxon>
        <taxon>Stenosarchaea group</taxon>
        <taxon>Halobacteria</taxon>
        <taxon>Halobacteriales</taxon>
        <taxon>Haloferacaceae</taxon>
        <taxon>Haloquadratum</taxon>
    </lineage>
</organism>
<evidence type="ECO:0000313" key="1">
    <source>
        <dbReference type="EMBL" id="CCC41900.1"/>
    </source>
</evidence>
<accession>G0LN94</accession>
<dbReference type="KEGG" id="hwc:Hqrw_5024"/>
<evidence type="ECO:0000313" key="2">
    <source>
        <dbReference type="Proteomes" id="UP000007954"/>
    </source>
</evidence>
<sequence>MVEYNHDMLVRKLDEKLRDKFETAELIARKGGSEFKLGRLRIERRHFSGESGAPDFVLFADSLQLLNKQFAGSVPLALLEIEKTIGDSMHDLRSYADSDREQLPVLLITESEMGDRIKTIPGKSTFRILTKNYDEI</sequence>
<protein>
    <submittedName>
        <fullName evidence="1">Uncharacterized protein</fullName>
    </submittedName>
</protein>
<reference evidence="1 2" key="1">
    <citation type="journal article" date="2011" name="PLoS ONE">
        <title>Haloquadratum walsbyi: limited diversity in a global pond.</title>
        <authorList>
            <person name="Dyall-Smith M."/>
            <person name="Pfeiffer F."/>
            <person name="Klee K."/>
            <person name="Palm P."/>
            <person name="Gross K."/>
            <person name="Schuster S.C."/>
            <person name="Rampp M."/>
            <person name="Oesterhelt D."/>
        </authorList>
    </citation>
    <scope>NUCLEOTIDE SEQUENCE [LARGE SCALE GENOMIC DNA]</scope>
    <source>
        <strain evidence="2">DSM 16854 / JCM 12705 / C23</strain>
        <plasmid evidence="2">Plasmid PL100</plasmid>
    </source>
</reference>
<dbReference type="RefSeq" id="WP_014554895.1">
    <property type="nucleotide sequence ID" value="NC_017457.1"/>
</dbReference>
<dbReference type="EMBL" id="FR746100">
    <property type="protein sequence ID" value="CCC41900.1"/>
    <property type="molecule type" value="Genomic_DNA"/>
</dbReference>
<dbReference type="HOGENOM" id="CLU_1870700_0_0_2"/>
<name>G0LN94_HALWC</name>
<dbReference type="GeneID" id="12445531"/>
<dbReference type="AlphaFoldDB" id="G0LN94"/>
<keyword evidence="1" id="KW-0614">Plasmid</keyword>
<proteinExistence type="predicted"/>